<evidence type="ECO:0000313" key="2">
    <source>
        <dbReference type="Proteomes" id="UP001529510"/>
    </source>
</evidence>
<protein>
    <recommendedName>
        <fullName evidence="3">Toxic anion resistance protein</fullName>
    </recommendedName>
</protein>
<comment type="caution">
    <text evidence="1">The sequence shown here is derived from an EMBL/GenBank/DDBJ whole genome shotgun (WGS) entry which is preliminary data.</text>
</comment>
<dbReference type="AlphaFoldDB" id="A0ABD0NM25"/>
<sequence length="62" mass="7026">ASVTAQNIRQLAQSQVEQVRQVLPETERQLKDSKAENSVRLQNTLSTAVEDEDIPDAYLRED</sequence>
<dbReference type="Proteomes" id="UP001529510">
    <property type="component" value="Unassembled WGS sequence"/>
</dbReference>
<dbReference type="EMBL" id="JAMKFB020000021">
    <property type="protein sequence ID" value="KAL0162819.1"/>
    <property type="molecule type" value="Genomic_DNA"/>
</dbReference>
<dbReference type="SUPFAM" id="SSF46984">
    <property type="entry name" value="Smac/diablo"/>
    <property type="match status" value="1"/>
</dbReference>
<evidence type="ECO:0000313" key="1">
    <source>
        <dbReference type="EMBL" id="KAL0162819.1"/>
    </source>
</evidence>
<dbReference type="Gene3D" id="1.20.58.70">
    <property type="match status" value="1"/>
</dbReference>
<evidence type="ECO:0008006" key="3">
    <source>
        <dbReference type="Google" id="ProtNLM"/>
    </source>
</evidence>
<organism evidence="1 2">
    <name type="scientific">Cirrhinus mrigala</name>
    <name type="common">Mrigala</name>
    <dbReference type="NCBI Taxonomy" id="683832"/>
    <lineage>
        <taxon>Eukaryota</taxon>
        <taxon>Metazoa</taxon>
        <taxon>Chordata</taxon>
        <taxon>Craniata</taxon>
        <taxon>Vertebrata</taxon>
        <taxon>Euteleostomi</taxon>
        <taxon>Actinopterygii</taxon>
        <taxon>Neopterygii</taxon>
        <taxon>Teleostei</taxon>
        <taxon>Ostariophysi</taxon>
        <taxon>Cypriniformes</taxon>
        <taxon>Cyprinidae</taxon>
        <taxon>Labeoninae</taxon>
        <taxon>Labeonini</taxon>
        <taxon>Cirrhinus</taxon>
    </lineage>
</organism>
<feature type="non-terminal residue" evidence="1">
    <location>
        <position position="1"/>
    </location>
</feature>
<dbReference type="InterPro" id="IPR015142">
    <property type="entry name" value="Smac_DIABLO"/>
</dbReference>
<dbReference type="Pfam" id="PF09057">
    <property type="entry name" value="Smac_DIABLO"/>
    <property type="match status" value="1"/>
</dbReference>
<dbReference type="InterPro" id="IPR009062">
    <property type="entry name" value="Smac/DIABLO-like_sf"/>
</dbReference>
<reference evidence="1 2" key="1">
    <citation type="submission" date="2024-05" db="EMBL/GenBank/DDBJ databases">
        <title>Genome sequencing and assembly of Indian major carp, Cirrhinus mrigala (Hamilton, 1822).</title>
        <authorList>
            <person name="Mohindra V."/>
            <person name="Chowdhury L.M."/>
            <person name="Lal K."/>
            <person name="Jena J.K."/>
        </authorList>
    </citation>
    <scope>NUCLEOTIDE SEQUENCE [LARGE SCALE GENOMIC DNA]</scope>
    <source>
        <strain evidence="1">CM1030</strain>
        <tissue evidence="1">Blood</tissue>
    </source>
</reference>
<gene>
    <name evidence="1" type="ORF">M9458_042215</name>
</gene>
<accession>A0ABD0NM25</accession>
<proteinExistence type="predicted"/>
<name>A0ABD0NM25_CIRMR</name>
<keyword evidence="2" id="KW-1185">Reference proteome</keyword>